<dbReference type="PROSITE" id="PS50949">
    <property type="entry name" value="HTH_GNTR"/>
    <property type="match status" value="1"/>
</dbReference>
<name>A0A1P8UD66_9GAMM</name>
<evidence type="ECO:0000256" key="1">
    <source>
        <dbReference type="ARBA" id="ARBA00023015"/>
    </source>
</evidence>
<evidence type="ECO:0000313" key="5">
    <source>
        <dbReference type="EMBL" id="APZ41795.1"/>
    </source>
</evidence>
<accession>A0A1P8UD66</accession>
<keyword evidence="6" id="KW-1185">Reference proteome</keyword>
<keyword evidence="1" id="KW-0805">Transcription regulation</keyword>
<dbReference type="SUPFAM" id="SSF46785">
    <property type="entry name" value="Winged helix' DNA-binding domain"/>
    <property type="match status" value="1"/>
</dbReference>
<dbReference type="SMART" id="SM00895">
    <property type="entry name" value="FCD"/>
    <property type="match status" value="1"/>
</dbReference>
<dbReference type="InterPro" id="IPR008920">
    <property type="entry name" value="TF_FadR/GntR_C"/>
</dbReference>
<dbReference type="GO" id="GO:0003700">
    <property type="term" value="F:DNA-binding transcription factor activity"/>
    <property type="evidence" value="ECO:0007669"/>
    <property type="project" value="InterPro"/>
</dbReference>
<evidence type="ECO:0000256" key="3">
    <source>
        <dbReference type="ARBA" id="ARBA00023163"/>
    </source>
</evidence>
<dbReference type="Pfam" id="PF07729">
    <property type="entry name" value="FCD"/>
    <property type="match status" value="1"/>
</dbReference>
<dbReference type="InterPro" id="IPR011711">
    <property type="entry name" value="GntR_C"/>
</dbReference>
<dbReference type="KEGG" id="afy:BW247_00700"/>
<evidence type="ECO:0000256" key="2">
    <source>
        <dbReference type="ARBA" id="ARBA00023125"/>
    </source>
</evidence>
<dbReference type="Proteomes" id="UP000243807">
    <property type="component" value="Chromosome"/>
</dbReference>
<dbReference type="Gene3D" id="1.20.120.530">
    <property type="entry name" value="GntR ligand-binding domain-like"/>
    <property type="match status" value="1"/>
</dbReference>
<evidence type="ECO:0000259" key="4">
    <source>
        <dbReference type="PROSITE" id="PS50949"/>
    </source>
</evidence>
<feature type="domain" description="HTH gntR-type" evidence="4">
    <location>
        <begin position="13"/>
        <end position="83"/>
    </location>
</feature>
<dbReference type="EMBL" id="CP019434">
    <property type="protein sequence ID" value="APZ41795.1"/>
    <property type="molecule type" value="Genomic_DNA"/>
</dbReference>
<dbReference type="SMART" id="SM00345">
    <property type="entry name" value="HTH_GNTR"/>
    <property type="match status" value="1"/>
</dbReference>
<dbReference type="PANTHER" id="PTHR43537:SF5">
    <property type="entry name" value="UXU OPERON TRANSCRIPTIONAL REGULATOR"/>
    <property type="match status" value="1"/>
</dbReference>
<dbReference type="SUPFAM" id="SSF48008">
    <property type="entry name" value="GntR ligand-binding domain-like"/>
    <property type="match status" value="1"/>
</dbReference>
<dbReference type="STRING" id="1765967.BW247_00700"/>
<dbReference type="PANTHER" id="PTHR43537">
    <property type="entry name" value="TRANSCRIPTIONAL REGULATOR, GNTR FAMILY"/>
    <property type="match status" value="1"/>
</dbReference>
<dbReference type="InterPro" id="IPR000524">
    <property type="entry name" value="Tscrpt_reg_HTH_GntR"/>
</dbReference>
<dbReference type="Pfam" id="PF00392">
    <property type="entry name" value="GntR"/>
    <property type="match status" value="1"/>
</dbReference>
<dbReference type="GO" id="GO:0003677">
    <property type="term" value="F:DNA binding"/>
    <property type="evidence" value="ECO:0007669"/>
    <property type="project" value="UniProtKB-KW"/>
</dbReference>
<dbReference type="InterPro" id="IPR036388">
    <property type="entry name" value="WH-like_DNA-bd_sf"/>
</dbReference>
<organism evidence="5 6">
    <name type="scientific">Acidihalobacter ferrooxydans</name>
    <dbReference type="NCBI Taxonomy" id="1765967"/>
    <lineage>
        <taxon>Bacteria</taxon>
        <taxon>Pseudomonadati</taxon>
        <taxon>Pseudomonadota</taxon>
        <taxon>Gammaproteobacteria</taxon>
        <taxon>Chromatiales</taxon>
        <taxon>Ectothiorhodospiraceae</taxon>
        <taxon>Acidihalobacter</taxon>
    </lineage>
</organism>
<dbReference type="InterPro" id="IPR036390">
    <property type="entry name" value="WH_DNA-bd_sf"/>
</dbReference>
<keyword evidence="3" id="KW-0804">Transcription</keyword>
<protein>
    <recommendedName>
        <fullName evidence="4">HTH gntR-type domain-containing protein</fullName>
    </recommendedName>
</protein>
<dbReference type="AlphaFoldDB" id="A0A1P8UD66"/>
<reference evidence="5 6" key="1">
    <citation type="submission" date="2017-01" db="EMBL/GenBank/DDBJ databases">
        <title>Draft sequence of Acidihalobacter ferrooxidans strain DSM 14175 (strain V8).</title>
        <authorList>
            <person name="Khaleque H.N."/>
            <person name="Ramsay J.P."/>
            <person name="Murphy R.J.T."/>
            <person name="Kaksonen A.H."/>
            <person name="Boxall N.J."/>
            <person name="Watkin E.L.J."/>
        </authorList>
    </citation>
    <scope>NUCLEOTIDE SEQUENCE [LARGE SCALE GENOMIC DNA]</scope>
    <source>
        <strain evidence="5 6">V8</strain>
    </source>
</reference>
<keyword evidence="2" id="KW-0238">DNA-binding</keyword>
<dbReference type="CDD" id="cd07377">
    <property type="entry name" value="WHTH_GntR"/>
    <property type="match status" value="1"/>
</dbReference>
<dbReference type="Gene3D" id="1.10.10.10">
    <property type="entry name" value="Winged helix-like DNA-binding domain superfamily/Winged helix DNA-binding domain"/>
    <property type="match status" value="1"/>
</dbReference>
<evidence type="ECO:0000313" key="6">
    <source>
        <dbReference type="Proteomes" id="UP000243807"/>
    </source>
</evidence>
<proteinExistence type="predicted"/>
<gene>
    <name evidence="5" type="ORF">BW247_00700</name>
</gene>
<sequence length="252" mass="29432">MPHARGATSARGRNRPRELAEAVKDWIAEQALQPGDRLPQEKDLITLFKASRGTVREALKLLEAQDLIRIRTGPHGGAYVKDVSLERASELLGNYFFFKDITLHDIYELRIRLEPDLAVSLIDIVTSEDRNELKQLMRRYDHPPATAEEEREQRFAELRFHERLAELAPNPLLSFACLFLIRLLKELTIAHRIYAQPQPELRAGGHNYQKQLLDALERKDARRVRRIMREHMKFAQTHMQAQEMVILKRFLR</sequence>
<dbReference type="PRINTS" id="PR00035">
    <property type="entry name" value="HTHGNTR"/>
</dbReference>